<protein>
    <submittedName>
        <fullName evidence="1">YfcL family protein</fullName>
    </submittedName>
</protein>
<dbReference type="EMBL" id="JAKIKP010000010">
    <property type="protein sequence ID" value="MCL1143583.1"/>
    <property type="molecule type" value="Genomic_DNA"/>
</dbReference>
<name>A0A9X2CHJ9_9GAMM</name>
<sequence>MLEKYDAAIESWIEETVSHGDDDALFASGYLQGHIAVVLAELEVEAEQGIDALDAKVANCLTLANEELNDDDYQLVTQAWQQLRGRIVSAAA</sequence>
<evidence type="ECO:0000313" key="2">
    <source>
        <dbReference type="Proteomes" id="UP001139333"/>
    </source>
</evidence>
<evidence type="ECO:0000313" key="1">
    <source>
        <dbReference type="EMBL" id="MCL1143583.1"/>
    </source>
</evidence>
<organism evidence="1 2">
    <name type="scientific">Shewanella gaetbuli</name>
    <dbReference type="NCBI Taxonomy" id="220752"/>
    <lineage>
        <taxon>Bacteria</taxon>
        <taxon>Pseudomonadati</taxon>
        <taxon>Pseudomonadota</taxon>
        <taxon>Gammaproteobacteria</taxon>
        <taxon>Alteromonadales</taxon>
        <taxon>Shewanellaceae</taxon>
        <taxon>Shewanella</taxon>
    </lineage>
</organism>
<dbReference type="Proteomes" id="UP001139333">
    <property type="component" value="Unassembled WGS sequence"/>
</dbReference>
<keyword evidence="2" id="KW-1185">Reference proteome</keyword>
<comment type="caution">
    <text evidence="1">The sequence shown here is derived from an EMBL/GenBank/DDBJ whole genome shotgun (WGS) entry which is preliminary data.</text>
</comment>
<dbReference type="RefSeq" id="WP_248996258.1">
    <property type="nucleotide sequence ID" value="NZ_JAKIKP010000010.1"/>
</dbReference>
<reference evidence="1" key="1">
    <citation type="submission" date="2022-01" db="EMBL/GenBank/DDBJ databases">
        <title>Whole genome-based taxonomy of the Shewanellaceae.</title>
        <authorList>
            <person name="Martin-Rodriguez A.J."/>
        </authorList>
    </citation>
    <scope>NUCLEOTIDE SEQUENCE</scope>
    <source>
        <strain evidence="1">DSM 16422</strain>
    </source>
</reference>
<dbReference type="InterPro" id="IPR014987">
    <property type="entry name" value="UPF_YfcL"/>
</dbReference>
<accession>A0A9X2CHJ9</accession>
<gene>
    <name evidence="1" type="ORF">L2672_12860</name>
</gene>
<proteinExistence type="predicted"/>
<dbReference type="Pfam" id="PF08891">
    <property type="entry name" value="YfcL"/>
    <property type="match status" value="1"/>
</dbReference>
<dbReference type="AlphaFoldDB" id="A0A9X2CHJ9"/>